<evidence type="ECO:0000313" key="2">
    <source>
        <dbReference type="EMBL" id="RZN64065.1"/>
    </source>
</evidence>
<keyword evidence="1" id="KW-0472">Membrane</keyword>
<evidence type="ECO:0000313" key="3">
    <source>
        <dbReference type="Proteomes" id="UP000317158"/>
    </source>
</evidence>
<proteinExistence type="predicted"/>
<organism evidence="2 3">
    <name type="scientific">Methanoliparum thermophilum</name>
    <dbReference type="NCBI Taxonomy" id="2491083"/>
    <lineage>
        <taxon>Archaea</taxon>
        <taxon>Methanobacteriati</taxon>
        <taxon>Methanobacteriota</taxon>
        <taxon>Candidatus Methanoliparia</taxon>
        <taxon>Candidatus Methanoliparales</taxon>
        <taxon>Candidatus Methanoliparaceae</taxon>
        <taxon>Candidatus Methanoliparum</taxon>
    </lineage>
</organism>
<dbReference type="Pfam" id="PF01917">
    <property type="entry name" value="Flagellin_arch-type"/>
    <property type="match status" value="1"/>
</dbReference>
<evidence type="ECO:0000256" key="1">
    <source>
        <dbReference type="SAM" id="Phobius"/>
    </source>
</evidence>
<dbReference type="EMBL" id="RXIF01000010">
    <property type="protein sequence ID" value="RZN64065.1"/>
    <property type="molecule type" value="Genomic_DNA"/>
</dbReference>
<accession>A0A520KR10</accession>
<dbReference type="InterPro" id="IPR002774">
    <property type="entry name" value="Flagellin_arc-type"/>
</dbReference>
<dbReference type="GO" id="GO:0005198">
    <property type="term" value="F:structural molecule activity"/>
    <property type="evidence" value="ECO:0007669"/>
    <property type="project" value="InterPro"/>
</dbReference>
<dbReference type="AlphaFoldDB" id="A0A520KR10"/>
<sequence length="167" mass="18861">MGLDTVLVVGILTVGIVAMILMFSGNFVKNMNTVFESYKIMNDDQFDKLNTRIEIDDIKKDDIGYLIRIRLENTGSVKINDFDNMDVIIYGDGWIERLRYNNGNVPNPGEWSKTILKDVLNPGILDPGEVMEIDLYPLHISYLVPDAATYIKIVTPNGIEATERFGL</sequence>
<keyword evidence="1" id="KW-0812">Transmembrane</keyword>
<feature type="transmembrane region" description="Helical" evidence="1">
    <location>
        <begin position="6"/>
        <end position="28"/>
    </location>
</feature>
<evidence type="ECO:0008006" key="4">
    <source>
        <dbReference type="Google" id="ProtNLM"/>
    </source>
</evidence>
<comment type="caution">
    <text evidence="2">The sequence shown here is derived from an EMBL/GenBank/DDBJ whole genome shotgun (WGS) entry which is preliminary data.</text>
</comment>
<reference evidence="2 3" key="1">
    <citation type="journal article" date="2019" name="Nat. Microbiol.">
        <title>Wide diversity of methane and short-chain alkane metabolisms in uncultured archaea.</title>
        <authorList>
            <person name="Borrel G."/>
            <person name="Adam P.S."/>
            <person name="McKay L.J."/>
            <person name="Chen L.X."/>
            <person name="Sierra-Garcia I.N."/>
            <person name="Sieber C.M."/>
            <person name="Letourneur Q."/>
            <person name="Ghozlane A."/>
            <person name="Andersen G.L."/>
            <person name="Li W.J."/>
            <person name="Hallam S.J."/>
            <person name="Muyzer G."/>
            <person name="de Oliveira V.M."/>
            <person name="Inskeep W.P."/>
            <person name="Banfield J.F."/>
            <person name="Gribaldo S."/>
        </authorList>
    </citation>
    <scope>NUCLEOTIDE SEQUENCE [LARGE SCALE GENOMIC DNA]</scope>
    <source>
        <strain evidence="2">NM1a</strain>
    </source>
</reference>
<gene>
    <name evidence="2" type="ORF">EF806_05440</name>
</gene>
<protein>
    <recommendedName>
        <fullName evidence="4">Flagellin</fullName>
    </recommendedName>
</protein>
<dbReference type="Proteomes" id="UP000317158">
    <property type="component" value="Unassembled WGS sequence"/>
</dbReference>
<name>A0A520KR10_METT2</name>
<keyword evidence="1" id="KW-1133">Transmembrane helix</keyword>
<dbReference type="GO" id="GO:0097588">
    <property type="term" value="P:archaeal or bacterial-type flagellum-dependent cell motility"/>
    <property type="evidence" value="ECO:0007669"/>
    <property type="project" value="InterPro"/>
</dbReference>